<name>A0A3M8Q692_9GAMM</name>
<gene>
    <name evidence="1" type="ORF">EBI00_09355</name>
</gene>
<dbReference type="RefSeq" id="WP_123095664.1">
    <property type="nucleotide sequence ID" value="NZ_RIZG01000004.1"/>
</dbReference>
<sequence>MSGSLPHVIALANHTFTPVVTPGYTTFDLRSDEDTNMAALNARNAKASSDHIVTLSEEGQALAQRDKKAIEDDILNRQEDLSLELEEEFIEDDEGTIVHATHKEVKIASYQEEQPAGKLLDQIV</sequence>
<keyword evidence="2" id="KW-1185">Reference proteome</keyword>
<dbReference type="OrthoDB" id="6106110at2"/>
<protein>
    <submittedName>
        <fullName evidence="1">Uncharacterized protein</fullName>
    </submittedName>
</protein>
<dbReference type="EMBL" id="RIZG01000004">
    <property type="protein sequence ID" value="RNF51151.1"/>
    <property type="molecule type" value="Genomic_DNA"/>
</dbReference>
<evidence type="ECO:0000313" key="2">
    <source>
        <dbReference type="Proteomes" id="UP000280507"/>
    </source>
</evidence>
<dbReference type="AlphaFoldDB" id="A0A3M8Q692"/>
<proteinExistence type="predicted"/>
<comment type="caution">
    <text evidence="1">The sequence shown here is derived from an EMBL/GenBank/DDBJ whole genome shotgun (WGS) entry which is preliminary data.</text>
</comment>
<evidence type="ECO:0000313" key="1">
    <source>
        <dbReference type="EMBL" id="RNF51151.1"/>
    </source>
</evidence>
<organism evidence="1 2">
    <name type="scientific">Marinomonas hwangdonensis</name>
    <dbReference type="NCBI Taxonomy" id="1053647"/>
    <lineage>
        <taxon>Bacteria</taxon>
        <taxon>Pseudomonadati</taxon>
        <taxon>Pseudomonadota</taxon>
        <taxon>Gammaproteobacteria</taxon>
        <taxon>Oceanospirillales</taxon>
        <taxon>Oceanospirillaceae</taxon>
        <taxon>Marinomonas</taxon>
    </lineage>
</organism>
<dbReference type="Proteomes" id="UP000280507">
    <property type="component" value="Unassembled WGS sequence"/>
</dbReference>
<reference evidence="1 2" key="1">
    <citation type="journal article" date="2012" name="Int. J. Syst. Evol. Microbiol.">
        <title>Marinomonas hwangdonensis sp. nov., isolated from seawater.</title>
        <authorList>
            <person name="Jung Y.T."/>
            <person name="Oh T.K."/>
            <person name="Yoon J.H."/>
        </authorList>
    </citation>
    <scope>NUCLEOTIDE SEQUENCE [LARGE SCALE GENOMIC DNA]</scope>
    <source>
        <strain evidence="1 2">HDW-15</strain>
    </source>
</reference>
<accession>A0A3M8Q692</accession>